<dbReference type="InterPro" id="IPR016031">
    <property type="entry name" value="Trp_RNA-bd_attenuator-like_dom"/>
</dbReference>
<keyword evidence="2" id="KW-1185">Reference proteome</keyword>
<protein>
    <submittedName>
        <fullName evidence="1">AIM24 family protein</fullName>
    </submittedName>
</protein>
<dbReference type="PANTHER" id="PTHR43657:SF1">
    <property type="entry name" value="ALTERED INHERITANCE OF MITOCHONDRIA PROTEIN 24, MITOCHONDRIAL"/>
    <property type="match status" value="1"/>
</dbReference>
<gene>
    <name evidence="1" type="ORF">KGA66_02095</name>
</gene>
<organism evidence="1 2">
    <name type="scientific">Actinocrinis puniceicyclus</name>
    <dbReference type="NCBI Taxonomy" id="977794"/>
    <lineage>
        <taxon>Bacteria</taxon>
        <taxon>Bacillati</taxon>
        <taxon>Actinomycetota</taxon>
        <taxon>Actinomycetes</taxon>
        <taxon>Catenulisporales</taxon>
        <taxon>Actinospicaceae</taxon>
        <taxon>Actinocrinis</taxon>
    </lineage>
</organism>
<reference evidence="1" key="1">
    <citation type="submission" date="2021-04" db="EMBL/GenBank/DDBJ databases">
        <title>Genome based classification of Actinospica acidithermotolerans sp. nov., an actinobacterium isolated from an Indonesian hot spring.</title>
        <authorList>
            <person name="Kusuma A.B."/>
            <person name="Putra K.E."/>
            <person name="Nafisah S."/>
            <person name="Loh J."/>
            <person name="Nouioui I."/>
            <person name="Goodfellow M."/>
        </authorList>
    </citation>
    <scope>NUCLEOTIDE SEQUENCE</scope>
    <source>
        <strain evidence="1">DSM 45618</strain>
    </source>
</reference>
<name>A0A8J8B9G8_9ACTN</name>
<dbReference type="Pfam" id="PF01987">
    <property type="entry name" value="AIM24"/>
    <property type="match status" value="1"/>
</dbReference>
<accession>A0A8J8B9G8</accession>
<proteinExistence type="predicted"/>
<dbReference type="SUPFAM" id="SSF51219">
    <property type="entry name" value="TRAP-like"/>
    <property type="match status" value="1"/>
</dbReference>
<dbReference type="PANTHER" id="PTHR43657">
    <property type="entry name" value="TRYPTOPHAN RNA-BINDING ATTENUATOR PROTEIN-LIKE PROTEIN"/>
    <property type="match status" value="1"/>
</dbReference>
<dbReference type="Proteomes" id="UP000677913">
    <property type="component" value="Unassembled WGS sequence"/>
</dbReference>
<sequence length="266" mass="27928">MTAQVSLLPSHVTQGQGPGVAYRIEGQIVPVLHLAMNGQVPVYFEHHVVLWKQPQVDIQIMPLKGAFKRVIGGMPIFMTQAVGFGEIAFSRDSAGQVFPLTVPHGSAILVREHQFLAATANLAYNFERVRGIGSMLFGSQGFWQDRFEAHQGDGVLWLHAHGNAFEVVLQPGEVIDVEPGSWIYRDMSVQYSQQVFGLKTGILGGGGNLVFNRFTGPGRVGLQSGYFHPGGAEVGAAAGAVAGGARAGLGGAVAGGILGGLLGGGS</sequence>
<evidence type="ECO:0000313" key="2">
    <source>
        <dbReference type="Proteomes" id="UP000677913"/>
    </source>
</evidence>
<dbReference type="AlphaFoldDB" id="A0A8J8B9G8"/>
<dbReference type="EMBL" id="JAGSXH010000004">
    <property type="protein sequence ID" value="MBS2961822.1"/>
    <property type="molecule type" value="Genomic_DNA"/>
</dbReference>
<dbReference type="InterPro" id="IPR036983">
    <property type="entry name" value="AIM24_sf"/>
</dbReference>
<comment type="caution">
    <text evidence="1">The sequence shown here is derived from an EMBL/GenBank/DDBJ whole genome shotgun (WGS) entry which is preliminary data.</text>
</comment>
<dbReference type="InterPro" id="IPR002838">
    <property type="entry name" value="AIM24"/>
</dbReference>
<evidence type="ECO:0000313" key="1">
    <source>
        <dbReference type="EMBL" id="MBS2961822.1"/>
    </source>
</evidence>
<dbReference type="RefSeq" id="WP_211463863.1">
    <property type="nucleotide sequence ID" value="NZ_JAGSXH010000004.1"/>
</dbReference>
<dbReference type="Gene3D" id="3.60.160.10">
    <property type="entry name" value="Mitochondrial biogenesis AIM24"/>
    <property type="match status" value="1"/>
</dbReference>